<dbReference type="CDD" id="cd04301">
    <property type="entry name" value="NAT_SF"/>
    <property type="match status" value="1"/>
</dbReference>
<evidence type="ECO:0000259" key="1">
    <source>
        <dbReference type="PROSITE" id="PS51186"/>
    </source>
</evidence>
<dbReference type="InterPro" id="IPR000182">
    <property type="entry name" value="GNAT_dom"/>
</dbReference>
<proteinExistence type="predicted"/>
<dbReference type="PROSITE" id="PS51186">
    <property type="entry name" value="GNAT"/>
    <property type="match status" value="1"/>
</dbReference>
<reference evidence="2 3" key="1">
    <citation type="submission" date="2014-07" db="EMBL/GenBank/DDBJ databases">
        <title>Complete genome sequence of a moderately halophilic bacterium Terribacillus aidingensis MP602, isolated from Cryptomeria fortunei in Tianmu mountain in China.</title>
        <authorList>
            <person name="Wang Y."/>
            <person name="Lu P."/>
            <person name="Zhang L."/>
        </authorList>
    </citation>
    <scope>NUCLEOTIDE SEQUENCE [LARGE SCALE GENOMIC DNA]</scope>
    <source>
        <strain evidence="2 3">MP602</strain>
    </source>
</reference>
<gene>
    <name evidence="2" type="ORF">GZ22_13310</name>
</gene>
<dbReference type="InterPro" id="IPR016181">
    <property type="entry name" value="Acyl_CoA_acyltransferase"/>
</dbReference>
<dbReference type="HOGENOM" id="CLU_099453_3_0_9"/>
<dbReference type="GO" id="GO:0016747">
    <property type="term" value="F:acyltransferase activity, transferring groups other than amino-acyl groups"/>
    <property type="evidence" value="ECO:0007669"/>
    <property type="project" value="InterPro"/>
</dbReference>
<dbReference type="KEGG" id="tap:GZ22_13310"/>
<dbReference type="SUPFAM" id="SSF55729">
    <property type="entry name" value="Acyl-CoA N-acyltransferases (Nat)"/>
    <property type="match status" value="1"/>
</dbReference>
<protein>
    <recommendedName>
        <fullName evidence="1">N-acetyltransferase domain-containing protein</fullName>
    </recommendedName>
</protein>
<dbReference type="Gene3D" id="3.40.630.30">
    <property type="match status" value="1"/>
</dbReference>
<evidence type="ECO:0000313" key="3">
    <source>
        <dbReference type="Proteomes" id="UP000027980"/>
    </source>
</evidence>
<sequence>MLSLEKNDMNKMFIELAIMNSNPEYNLVTRNRKTITIGDIETTFTKALSYKIRRMLIKNDHKYIGIVDFIIKNPLDNTPWIESFVIHKKFQGSNISKQAYLYFESMLRRQTNTCRLAVYKRNKSAVCFWGKMGYTPYEVKVREGKVCLLMEKRY</sequence>
<feature type="domain" description="N-acetyltransferase" evidence="1">
    <location>
        <begin position="14"/>
        <end position="154"/>
    </location>
</feature>
<evidence type="ECO:0000313" key="2">
    <source>
        <dbReference type="EMBL" id="AIF67515.1"/>
    </source>
</evidence>
<dbReference type="Proteomes" id="UP000027980">
    <property type="component" value="Chromosome"/>
</dbReference>
<name>A0A075LL66_9BACI</name>
<accession>A0A075LL66</accession>
<dbReference type="EMBL" id="CP008876">
    <property type="protein sequence ID" value="AIF67515.1"/>
    <property type="molecule type" value="Genomic_DNA"/>
</dbReference>
<organism evidence="2 3">
    <name type="scientific">Terribacillus saccharophilus</name>
    <dbReference type="NCBI Taxonomy" id="361277"/>
    <lineage>
        <taxon>Bacteria</taxon>
        <taxon>Bacillati</taxon>
        <taxon>Bacillota</taxon>
        <taxon>Bacilli</taxon>
        <taxon>Bacillales</taxon>
        <taxon>Bacillaceae</taxon>
        <taxon>Terribacillus</taxon>
    </lineage>
</organism>
<dbReference type="Pfam" id="PF00583">
    <property type="entry name" value="Acetyltransf_1"/>
    <property type="match status" value="1"/>
</dbReference>
<dbReference type="OrthoDB" id="9782266at2"/>
<dbReference type="AlphaFoldDB" id="A0A075LL66"/>